<name>A0A1G6PR20_9ACTN</name>
<keyword evidence="2" id="KW-1185">Reference proteome</keyword>
<protein>
    <submittedName>
        <fullName evidence="1">Uncharacterized protein</fullName>
    </submittedName>
</protein>
<dbReference type="AlphaFoldDB" id="A0A1G6PR20"/>
<organism evidence="1 2">
    <name type="scientific">Nocardioides lianchengensis</name>
    <dbReference type="NCBI Taxonomy" id="1045774"/>
    <lineage>
        <taxon>Bacteria</taxon>
        <taxon>Bacillati</taxon>
        <taxon>Actinomycetota</taxon>
        <taxon>Actinomycetes</taxon>
        <taxon>Propionibacteriales</taxon>
        <taxon>Nocardioidaceae</taxon>
        <taxon>Nocardioides</taxon>
    </lineage>
</organism>
<reference evidence="1 2" key="1">
    <citation type="submission" date="2016-10" db="EMBL/GenBank/DDBJ databases">
        <authorList>
            <person name="de Groot N.N."/>
        </authorList>
    </citation>
    <scope>NUCLEOTIDE SEQUENCE [LARGE SCALE GENOMIC DNA]</scope>
    <source>
        <strain evidence="1 2">CGMCC 4.6858</strain>
    </source>
</reference>
<dbReference type="EMBL" id="FMZM01000004">
    <property type="protein sequence ID" value="SDC82692.1"/>
    <property type="molecule type" value="Genomic_DNA"/>
</dbReference>
<accession>A0A1G6PR20</accession>
<sequence>MNEMNPGSFSFGPLWWAIFLGVMALAVVAVMCLFLWQASRESTPRAAVPVRLDPALGSGQRVGQLAVDQDAADASRGGILAPAQKPIGSPA</sequence>
<dbReference type="RefSeq" id="WP_090853863.1">
    <property type="nucleotide sequence ID" value="NZ_FMZM01000004.1"/>
</dbReference>
<dbReference type="STRING" id="1045774.SAMN05421872_104121"/>
<evidence type="ECO:0000313" key="1">
    <source>
        <dbReference type="EMBL" id="SDC82692.1"/>
    </source>
</evidence>
<dbReference type="Proteomes" id="UP000199034">
    <property type="component" value="Unassembled WGS sequence"/>
</dbReference>
<proteinExistence type="predicted"/>
<evidence type="ECO:0000313" key="2">
    <source>
        <dbReference type="Proteomes" id="UP000199034"/>
    </source>
</evidence>
<gene>
    <name evidence="1" type="ORF">SAMN05421872_104121</name>
</gene>